<dbReference type="InterPro" id="IPR018821">
    <property type="entry name" value="DUF294_put_nucleoTrafse_sb-bd"/>
</dbReference>
<keyword evidence="4" id="KW-1185">Reference proteome</keyword>
<sequence>MTIKFNSYESLKEWKNKNLSNSLSNTHSLNNFHDEVMKEVYKLALTRLEKELPPCKSTWFITGSGGRYEQGVISDQDQGIVYEETNPNSENFYKLLGEELSFGLNEVGYPYCQGNVMSSNSLWCKSVEAWKQQLFEWMEEGSLNSIRNLQIFYDARMLTGQNEYIYELKSLIHEYCKANPILLKRFMESVMHIKNAIGPLGQIIVETNGIHQGSIDLKYSAFIPYVNAIRILSIKEGIHETSTIDRINCLISMNKYKEELQTYKNHFEQLLEYRLSLYQIDTYEDTHYLNIKTLTKEQRKEIKKILKEGRKLHQYVNRIIEKGCS</sequence>
<dbReference type="Proteomes" id="UP001601059">
    <property type="component" value="Unassembled WGS sequence"/>
</dbReference>
<dbReference type="InterPro" id="IPR005105">
    <property type="entry name" value="GlnD_Uridyltrans_N"/>
</dbReference>
<comment type="caution">
    <text evidence="3">The sequence shown here is derived from an EMBL/GenBank/DDBJ whole genome shotgun (WGS) entry which is preliminary data.</text>
</comment>
<dbReference type="Pfam" id="PF10335">
    <property type="entry name" value="DUF294_C"/>
    <property type="match status" value="1"/>
</dbReference>
<gene>
    <name evidence="3" type="ORF">ACFYKX_02110</name>
</gene>
<organism evidence="3 4">
    <name type="scientific">Cytobacillus spartinae</name>
    <dbReference type="NCBI Taxonomy" id="3299023"/>
    <lineage>
        <taxon>Bacteria</taxon>
        <taxon>Bacillati</taxon>
        <taxon>Bacillota</taxon>
        <taxon>Bacilli</taxon>
        <taxon>Bacillales</taxon>
        <taxon>Bacillaceae</taxon>
        <taxon>Cytobacillus</taxon>
    </lineage>
</organism>
<dbReference type="RefSeq" id="WP_389357588.1">
    <property type="nucleotide sequence ID" value="NZ_JBIACK010000001.1"/>
</dbReference>
<reference evidence="3 4" key="1">
    <citation type="submission" date="2024-08" db="EMBL/GenBank/DDBJ databases">
        <title>Two novel Cytobacillus novel species.</title>
        <authorList>
            <person name="Liu G."/>
        </authorList>
    </citation>
    <scope>NUCLEOTIDE SEQUENCE [LARGE SCALE GENOMIC DNA]</scope>
    <source>
        <strain evidence="3 4">FJAT-54145</strain>
    </source>
</reference>
<dbReference type="CDD" id="cd05401">
    <property type="entry name" value="NT_GlnE_GlnD_like"/>
    <property type="match status" value="1"/>
</dbReference>
<feature type="domain" description="Protein-PII uridylyltransferase N-terminal" evidence="1">
    <location>
        <begin position="27"/>
        <end position="141"/>
    </location>
</feature>
<dbReference type="Pfam" id="PF03445">
    <property type="entry name" value="DUF294"/>
    <property type="match status" value="1"/>
</dbReference>
<evidence type="ECO:0000259" key="2">
    <source>
        <dbReference type="Pfam" id="PF10335"/>
    </source>
</evidence>
<protein>
    <submittedName>
        <fullName evidence="3">DUF294 nucleotidyltransferase-like domain-containing protein</fullName>
    </submittedName>
</protein>
<proteinExistence type="predicted"/>
<evidence type="ECO:0000259" key="1">
    <source>
        <dbReference type="Pfam" id="PF03445"/>
    </source>
</evidence>
<evidence type="ECO:0000313" key="4">
    <source>
        <dbReference type="Proteomes" id="UP001601059"/>
    </source>
</evidence>
<name>A0ABW6K5E6_9BACI</name>
<evidence type="ECO:0000313" key="3">
    <source>
        <dbReference type="EMBL" id="MFE8699411.1"/>
    </source>
</evidence>
<accession>A0ABW6K5E6</accession>
<dbReference type="EMBL" id="JBIACK010000001">
    <property type="protein sequence ID" value="MFE8699411.1"/>
    <property type="molecule type" value="Genomic_DNA"/>
</dbReference>
<feature type="domain" description="DUF294" evidence="2">
    <location>
        <begin position="181"/>
        <end position="318"/>
    </location>
</feature>